<feature type="compositionally biased region" description="Low complexity" evidence="7">
    <location>
        <begin position="491"/>
        <end position="500"/>
    </location>
</feature>
<proteinExistence type="predicted"/>
<feature type="compositionally biased region" description="Polar residues" evidence="7">
    <location>
        <begin position="393"/>
        <end position="407"/>
    </location>
</feature>
<dbReference type="GO" id="GO:0000977">
    <property type="term" value="F:RNA polymerase II transcription regulatory region sequence-specific DNA binding"/>
    <property type="evidence" value="ECO:0007669"/>
    <property type="project" value="TreeGrafter"/>
</dbReference>
<name>A0A9P9AR08_9HYPO</name>
<dbReference type="SUPFAM" id="SSF46689">
    <property type="entry name" value="Homeodomain-like"/>
    <property type="match status" value="1"/>
</dbReference>
<evidence type="ECO:0000256" key="1">
    <source>
        <dbReference type="ARBA" id="ARBA00004123"/>
    </source>
</evidence>
<dbReference type="AlphaFoldDB" id="A0A9P9AR08"/>
<dbReference type="PANTHER" id="PTHR24208:SF166">
    <property type="entry name" value="LIM HOMEOBOX TRANSCRIPTION FACTOR 1 ALPHA, ISOFORM B"/>
    <property type="match status" value="1"/>
</dbReference>
<evidence type="ECO:0000313" key="10">
    <source>
        <dbReference type="Proteomes" id="UP000777438"/>
    </source>
</evidence>
<organism evidence="9 10">
    <name type="scientific">Thelonectria olida</name>
    <dbReference type="NCBI Taxonomy" id="1576542"/>
    <lineage>
        <taxon>Eukaryota</taxon>
        <taxon>Fungi</taxon>
        <taxon>Dikarya</taxon>
        <taxon>Ascomycota</taxon>
        <taxon>Pezizomycotina</taxon>
        <taxon>Sordariomycetes</taxon>
        <taxon>Hypocreomycetidae</taxon>
        <taxon>Hypocreales</taxon>
        <taxon>Nectriaceae</taxon>
        <taxon>Thelonectria</taxon>
    </lineage>
</organism>
<evidence type="ECO:0000313" key="9">
    <source>
        <dbReference type="EMBL" id="KAH6892258.1"/>
    </source>
</evidence>
<feature type="compositionally biased region" description="Pro residues" evidence="7">
    <location>
        <begin position="474"/>
        <end position="488"/>
    </location>
</feature>
<evidence type="ECO:0000256" key="5">
    <source>
        <dbReference type="PROSITE-ProRule" id="PRU00108"/>
    </source>
</evidence>
<feature type="compositionally biased region" description="Low complexity" evidence="7">
    <location>
        <begin position="529"/>
        <end position="549"/>
    </location>
</feature>
<dbReference type="GO" id="GO:0005634">
    <property type="term" value="C:nucleus"/>
    <property type="evidence" value="ECO:0007669"/>
    <property type="project" value="UniProtKB-SubCell"/>
</dbReference>
<evidence type="ECO:0000256" key="3">
    <source>
        <dbReference type="ARBA" id="ARBA00023155"/>
    </source>
</evidence>
<comment type="subcellular location">
    <subcellularLocation>
        <location evidence="1 5 6">Nucleus</location>
    </subcellularLocation>
</comment>
<feature type="region of interest" description="Disordered" evidence="7">
    <location>
        <begin position="438"/>
        <end position="629"/>
    </location>
</feature>
<feature type="domain" description="Homeobox" evidence="8">
    <location>
        <begin position="192"/>
        <end position="253"/>
    </location>
</feature>
<dbReference type="OrthoDB" id="6159439at2759"/>
<keyword evidence="10" id="KW-1185">Reference proteome</keyword>
<dbReference type="CDD" id="cd00086">
    <property type="entry name" value="homeodomain"/>
    <property type="match status" value="1"/>
</dbReference>
<dbReference type="InterPro" id="IPR001356">
    <property type="entry name" value="HD"/>
</dbReference>
<feature type="compositionally biased region" description="Acidic residues" evidence="7">
    <location>
        <begin position="165"/>
        <end position="178"/>
    </location>
</feature>
<dbReference type="PROSITE" id="PS50071">
    <property type="entry name" value="HOMEOBOX_2"/>
    <property type="match status" value="1"/>
</dbReference>
<reference evidence="9 10" key="1">
    <citation type="journal article" date="2021" name="Nat. Commun.">
        <title>Genetic determinants of endophytism in the Arabidopsis root mycobiome.</title>
        <authorList>
            <person name="Mesny F."/>
            <person name="Miyauchi S."/>
            <person name="Thiergart T."/>
            <person name="Pickel B."/>
            <person name="Atanasova L."/>
            <person name="Karlsson M."/>
            <person name="Huettel B."/>
            <person name="Barry K.W."/>
            <person name="Haridas S."/>
            <person name="Chen C."/>
            <person name="Bauer D."/>
            <person name="Andreopoulos W."/>
            <person name="Pangilinan J."/>
            <person name="LaButti K."/>
            <person name="Riley R."/>
            <person name="Lipzen A."/>
            <person name="Clum A."/>
            <person name="Drula E."/>
            <person name="Henrissat B."/>
            <person name="Kohler A."/>
            <person name="Grigoriev I.V."/>
            <person name="Martin F.M."/>
            <person name="Hacquard S."/>
        </authorList>
    </citation>
    <scope>NUCLEOTIDE SEQUENCE [LARGE SCALE GENOMIC DNA]</scope>
    <source>
        <strain evidence="9 10">MPI-CAGE-CH-0241</strain>
    </source>
</reference>
<dbReference type="InterPro" id="IPR009057">
    <property type="entry name" value="Homeodomain-like_sf"/>
</dbReference>
<protein>
    <recommendedName>
        <fullName evidence="8">Homeobox domain-containing protein</fullName>
    </recommendedName>
</protein>
<evidence type="ECO:0000256" key="6">
    <source>
        <dbReference type="RuleBase" id="RU000682"/>
    </source>
</evidence>
<dbReference type="Gene3D" id="1.10.10.60">
    <property type="entry name" value="Homeodomain-like"/>
    <property type="match status" value="1"/>
</dbReference>
<gene>
    <name evidence="9" type="ORF">B0T10DRAFT_291204</name>
</gene>
<feature type="region of interest" description="Disordered" evidence="7">
    <location>
        <begin position="122"/>
        <end position="195"/>
    </location>
</feature>
<dbReference type="EMBL" id="JAGPYM010000007">
    <property type="protein sequence ID" value="KAH6892258.1"/>
    <property type="molecule type" value="Genomic_DNA"/>
</dbReference>
<sequence>MLVTRQCDTDHSHWPFSKYDPSRKPPSPPRMSNPYDAALPVPSEWQGQHQYPPTSGHVYHPQSTPSAPNSAETSANALGIHVKERTSSPQIHRLPSAVTNLPEARDGNSNLKIAGLVQDNPRGAVDAAGRPVGGTSLSPGLSNGRESRTSPNPTGLEKTPSAKSDEEDDFDEDDMLDGEGDHSQTAAERTAARRKMKRFRLTHQQTRFLMSEFAKQPHPDAAHRERLSREIPGLSPRQVQVWFQNRRAKIKRLNADDRDRMIKMRAVPDDFDNVQALHSQYGAVHGLGGAPMAPAAELGQQSYAQHMMRPLIVDVRRPPNEHASPTGLTPGFGALGFSPAGGISSPAMMSPISPASSDRYPYGSHYSAPMNGAARTSHPFGNQHGLESPLDASRQNPHPLQPSQLRDSISRARSESAQSPLRSSMAWKGDSIDYAGYRGANTSPGMDERNPPMYQQPGNMGGYDSASSYHNSTQPPPSASYPAIPPPQSGSRLRSSTTSLPLNVDPRDHHYRTAGSDTQTQSPLSQARSTPTSTSYSASSYTTSYPSAPLTAPMEYSVPRSSDPKTHLQEPQMSAPIAPPSDFSQALHGNMGSQDQGRNESYGHGMSGREGHKRKRSLTLPTGATRPLF</sequence>
<dbReference type="SMART" id="SM00389">
    <property type="entry name" value="HOX"/>
    <property type="match status" value="1"/>
</dbReference>
<feature type="region of interest" description="Disordered" evidence="7">
    <location>
        <begin position="1"/>
        <end position="105"/>
    </location>
</feature>
<feature type="region of interest" description="Disordered" evidence="7">
    <location>
        <begin position="371"/>
        <end position="425"/>
    </location>
</feature>
<feature type="compositionally biased region" description="Polar residues" evidence="7">
    <location>
        <begin position="515"/>
        <end position="528"/>
    </location>
</feature>
<comment type="caution">
    <text evidence="9">The sequence shown here is derived from an EMBL/GenBank/DDBJ whole genome shotgun (WGS) entry which is preliminary data.</text>
</comment>
<evidence type="ECO:0000259" key="8">
    <source>
        <dbReference type="PROSITE" id="PS50071"/>
    </source>
</evidence>
<evidence type="ECO:0000256" key="2">
    <source>
        <dbReference type="ARBA" id="ARBA00023125"/>
    </source>
</evidence>
<feature type="DNA-binding region" description="Homeobox" evidence="5">
    <location>
        <begin position="194"/>
        <end position="254"/>
    </location>
</feature>
<evidence type="ECO:0000256" key="4">
    <source>
        <dbReference type="ARBA" id="ARBA00023242"/>
    </source>
</evidence>
<dbReference type="PANTHER" id="PTHR24208">
    <property type="entry name" value="LIM/HOMEOBOX PROTEIN LHX"/>
    <property type="match status" value="1"/>
</dbReference>
<dbReference type="Proteomes" id="UP000777438">
    <property type="component" value="Unassembled WGS sequence"/>
</dbReference>
<feature type="compositionally biased region" description="Polar residues" evidence="7">
    <location>
        <begin position="61"/>
        <end position="76"/>
    </location>
</feature>
<dbReference type="GO" id="GO:0000981">
    <property type="term" value="F:DNA-binding transcription factor activity, RNA polymerase II-specific"/>
    <property type="evidence" value="ECO:0007669"/>
    <property type="project" value="TreeGrafter"/>
</dbReference>
<evidence type="ECO:0000256" key="7">
    <source>
        <dbReference type="SAM" id="MobiDB-lite"/>
    </source>
</evidence>
<accession>A0A9P9AR08</accession>
<keyword evidence="2 5" id="KW-0238">DNA-binding</keyword>
<dbReference type="InterPro" id="IPR050453">
    <property type="entry name" value="LIM_Homeobox_TF"/>
</dbReference>
<keyword evidence="4 5" id="KW-0539">Nucleus</keyword>
<keyword evidence="3 5" id="KW-0371">Homeobox</keyword>
<dbReference type="Pfam" id="PF00046">
    <property type="entry name" value="Homeodomain"/>
    <property type="match status" value="1"/>
</dbReference>